<feature type="non-terminal residue" evidence="1">
    <location>
        <position position="1"/>
    </location>
</feature>
<dbReference type="Proteomes" id="UP000681720">
    <property type="component" value="Unassembled WGS sequence"/>
</dbReference>
<feature type="non-terminal residue" evidence="1">
    <location>
        <position position="102"/>
    </location>
</feature>
<accession>A0A8S2RYP1</accession>
<organism evidence="1 2">
    <name type="scientific">Rotaria magnacalcarata</name>
    <dbReference type="NCBI Taxonomy" id="392030"/>
    <lineage>
        <taxon>Eukaryota</taxon>
        <taxon>Metazoa</taxon>
        <taxon>Spiralia</taxon>
        <taxon>Gnathifera</taxon>
        <taxon>Rotifera</taxon>
        <taxon>Eurotatoria</taxon>
        <taxon>Bdelloidea</taxon>
        <taxon>Philodinida</taxon>
        <taxon>Philodinidae</taxon>
        <taxon>Rotaria</taxon>
    </lineage>
</organism>
<dbReference type="AlphaFoldDB" id="A0A8S2RYP1"/>
<protein>
    <submittedName>
        <fullName evidence="1">Uncharacterized protein</fullName>
    </submittedName>
</protein>
<sequence length="102" mass="11552">ACSSDGQHINTLVELDNNTIEELIKLSKIPLGWSKQSNGQYESPWQHSHAKTVKWHDNKQYTSYDKCAKTGRPLLITTDDIKLTCEPVQAAHVKEYQNPDGD</sequence>
<dbReference type="EMBL" id="CAJOBJ010017632">
    <property type="protein sequence ID" value="CAF4193814.1"/>
    <property type="molecule type" value="Genomic_DNA"/>
</dbReference>
<reference evidence="1" key="1">
    <citation type="submission" date="2021-02" db="EMBL/GenBank/DDBJ databases">
        <authorList>
            <person name="Nowell W R."/>
        </authorList>
    </citation>
    <scope>NUCLEOTIDE SEQUENCE</scope>
</reference>
<proteinExistence type="predicted"/>
<name>A0A8S2RYP1_9BILA</name>
<gene>
    <name evidence="1" type="ORF">GIL414_LOCUS21326</name>
</gene>
<evidence type="ECO:0000313" key="1">
    <source>
        <dbReference type="EMBL" id="CAF4193814.1"/>
    </source>
</evidence>
<comment type="caution">
    <text evidence="1">The sequence shown here is derived from an EMBL/GenBank/DDBJ whole genome shotgun (WGS) entry which is preliminary data.</text>
</comment>
<evidence type="ECO:0000313" key="2">
    <source>
        <dbReference type="Proteomes" id="UP000681720"/>
    </source>
</evidence>